<proteinExistence type="inferred from homology"/>
<dbReference type="Gene3D" id="3.40.50.300">
    <property type="entry name" value="P-loop containing nucleotide triphosphate hydrolases"/>
    <property type="match status" value="2"/>
</dbReference>
<comment type="caution">
    <text evidence="13">The sequence shown here is derived from an EMBL/GenBank/DDBJ whole genome shotgun (WGS) entry which is preliminary data.</text>
</comment>
<dbReference type="InterPro" id="IPR013520">
    <property type="entry name" value="Ribonucl_H"/>
</dbReference>
<evidence type="ECO:0000256" key="2">
    <source>
        <dbReference type="ARBA" id="ARBA00022722"/>
    </source>
</evidence>
<keyword evidence="3 8" id="KW-0547">Nucleotide-binding</keyword>
<comment type="cofactor">
    <cofactor evidence="1">
        <name>[4Fe-4S] cluster</name>
        <dbReference type="ChEBI" id="CHEBI:49883"/>
    </cofactor>
</comment>
<dbReference type="PROSITE" id="PS51192">
    <property type="entry name" value="HELICASE_ATP_BIND_1"/>
    <property type="match status" value="1"/>
</dbReference>
<keyword evidence="6 8" id="KW-0067">ATP-binding</keyword>
<dbReference type="InterPro" id="IPR045028">
    <property type="entry name" value="DinG/Rad3-like"/>
</dbReference>
<dbReference type="InterPro" id="IPR006310">
    <property type="entry name" value="DinG"/>
</dbReference>
<protein>
    <recommendedName>
        <fullName evidence="8 9">3'-5' exonuclease DinG</fullName>
        <ecNumber evidence="8 9">3.1.-.-</ecNumber>
    </recommendedName>
</protein>
<dbReference type="Proteomes" id="UP001596143">
    <property type="component" value="Unassembled WGS sequence"/>
</dbReference>
<dbReference type="EMBL" id="JBHSPF010000018">
    <property type="protein sequence ID" value="MFC5628288.1"/>
    <property type="molecule type" value="Genomic_DNA"/>
</dbReference>
<evidence type="ECO:0000256" key="4">
    <source>
        <dbReference type="ARBA" id="ARBA00022801"/>
    </source>
</evidence>
<dbReference type="InterPro" id="IPR014013">
    <property type="entry name" value="Helic_SF1/SF2_ATP-bd_DinG/Rad3"/>
</dbReference>
<dbReference type="SMART" id="SM00479">
    <property type="entry name" value="EXOIII"/>
    <property type="match status" value="1"/>
</dbReference>
<keyword evidence="5 8" id="KW-0269">Exonuclease</keyword>
<keyword evidence="2 8" id="KW-0540">Nuclease</keyword>
<gene>
    <name evidence="8 9 13" type="primary">dinG</name>
    <name evidence="13" type="ORF">ACFPTR_05180</name>
</gene>
<dbReference type="PROSITE" id="PS51194">
    <property type="entry name" value="HELICASE_CTER"/>
    <property type="match status" value="1"/>
</dbReference>
<dbReference type="InterPro" id="IPR027417">
    <property type="entry name" value="P-loop_NTPase"/>
</dbReference>
<dbReference type="NCBIfam" id="TIGR00573">
    <property type="entry name" value="dnaq"/>
    <property type="match status" value="1"/>
</dbReference>
<dbReference type="InterPro" id="IPR014001">
    <property type="entry name" value="Helicase_ATP-bd"/>
</dbReference>
<keyword evidence="14" id="KW-1185">Reference proteome</keyword>
<dbReference type="SMART" id="SM00487">
    <property type="entry name" value="DEXDc"/>
    <property type="match status" value="1"/>
</dbReference>
<evidence type="ECO:0000259" key="11">
    <source>
        <dbReference type="PROSITE" id="PS51193"/>
    </source>
</evidence>
<dbReference type="InterPro" id="IPR036397">
    <property type="entry name" value="RNaseH_sf"/>
</dbReference>
<dbReference type="PROSITE" id="PS51193">
    <property type="entry name" value="HELICASE_ATP_BIND_2"/>
    <property type="match status" value="1"/>
</dbReference>
<feature type="domain" description="Helicase ATP-binding" evidence="11">
    <location>
        <begin position="246"/>
        <end position="512"/>
    </location>
</feature>
<feature type="domain" description="Helicase ATP-binding" evidence="10">
    <location>
        <begin position="268"/>
        <end position="487"/>
    </location>
</feature>
<evidence type="ECO:0000256" key="1">
    <source>
        <dbReference type="ARBA" id="ARBA00001966"/>
    </source>
</evidence>
<dbReference type="CDD" id="cd06127">
    <property type="entry name" value="DEDDh"/>
    <property type="match status" value="1"/>
</dbReference>
<organism evidence="13 14">
    <name type="scientific">Aliibacillus thermotolerans</name>
    <dbReference type="NCBI Taxonomy" id="1834418"/>
    <lineage>
        <taxon>Bacteria</taxon>
        <taxon>Bacillati</taxon>
        <taxon>Bacillota</taxon>
        <taxon>Bacilli</taxon>
        <taxon>Bacillales</taxon>
        <taxon>Bacillaceae</taxon>
        <taxon>Aliibacillus</taxon>
    </lineage>
</organism>
<dbReference type="NCBIfam" id="TIGR01407">
    <property type="entry name" value="dinG_rel"/>
    <property type="match status" value="1"/>
</dbReference>
<name>A0ABW0U4H2_9BACI</name>
<dbReference type="RefSeq" id="WP_270897551.1">
    <property type="nucleotide sequence ID" value="NZ_JBHSPF010000018.1"/>
</dbReference>
<dbReference type="Pfam" id="PF13307">
    <property type="entry name" value="Helicase_C_2"/>
    <property type="match status" value="1"/>
</dbReference>
<dbReference type="Pfam" id="PF00270">
    <property type="entry name" value="DEAD"/>
    <property type="match status" value="1"/>
</dbReference>
<dbReference type="InterPro" id="IPR012337">
    <property type="entry name" value="RNaseH-like_sf"/>
</dbReference>
<evidence type="ECO:0000313" key="14">
    <source>
        <dbReference type="Proteomes" id="UP001596143"/>
    </source>
</evidence>
<dbReference type="PANTHER" id="PTHR11472">
    <property type="entry name" value="DNA REPAIR DEAD HELICASE RAD3/XP-D SUBFAMILY MEMBER"/>
    <property type="match status" value="1"/>
</dbReference>
<evidence type="ECO:0000259" key="10">
    <source>
        <dbReference type="PROSITE" id="PS51192"/>
    </source>
</evidence>
<dbReference type="SMART" id="SM00491">
    <property type="entry name" value="HELICc2"/>
    <property type="match status" value="1"/>
</dbReference>
<evidence type="ECO:0000256" key="5">
    <source>
        <dbReference type="ARBA" id="ARBA00022839"/>
    </source>
</evidence>
<comment type="similarity">
    <text evidence="8 9">Belongs to the helicase family. DinG subfamily. Type 2 sub-subfamily.</text>
</comment>
<evidence type="ECO:0000256" key="3">
    <source>
        <dbReference type="ARBA" id="ARBA00022741"/>
    </source>
</evidence>
<dbReference type="Pfam" id="PF00929">
    <property type="entry name" value="RNase_T"/>
    <property type="match status" value="1"/>
</dbReference>
<evidence type="ECO:0000256" key="8">
    <source>
        <dbReference type="HAMAP-Rule" id="MF_02206"/>
    </source>
</evidence>
<dbReference type="GO" id="GO:0016787">
    <property type="term" value="F:hydrolase activity"/>
    <property type="evidence" value="ECO:0007669"/>
    <property type="project" value="UniProtKB-KW"/>
</dbReference>
<feature type="short sequence motif" description="DEAH box" evidence="8">
    <location>
        <begin position="461"/>
        <end position="464"/>
    </location>
</feature>
<comment type="catalytic activity">
    <reaction evidence="7">
        <text>ATP + H2O = ADP + phosphate + H(+)</text>
        <dbReference type="Rhea" id="RHEA:13065"/>
        <dbReference type="ChEBI" id="CHEBI:15377"/>
        <dbReference type="ChEBI" id="CHEBI:15378"/>
        <dbReference type="ChEBI" id="CHEBI:30616"/>
        <dbReference type="ChEBI" id="CHEBI:43474"/>
        <dbReference type="ChEBI" id="CHEBI:456216"/>
        <dbReference type="EC" id="5.6.2.3"/>
    </reaction>
</comment>
<dbReference type="InterPro" id="IPR011545">
    <property type="entry name" value="DEAD/DEAH_box_helicase_dom"/>
</dbReference>
<evidence type="ECO:0000313" key="13">
    <source>
        <dbReference type="EMBL" id="MFC5628288.1"/>
    </source>
</evidence>
<evidence type="ECO:0000256" key="7">
    <source>
        <dbReference type="ARBA" id="ARBA00048954"/>
    </source>
</evidence>
<dbReference type="NCBIfam" id="NF005981">
    <property type="entry name" value="PRK08074.1"/>
    <property type="match status" value="1"/>
</dbReference>
<evidence type="ECO:0000256" key="9">
    <source>
        <dbReference type="RuleBase" id="RU364106"/>
    </source>
</evidence>
<reference evidence="14" key="1">
    <citation type="journal article" date="2019" name="Int. J. Syst. Evol. Microbiol.">
        <title>The Global Catalogue of Microorganisms (GCM) 10K type strain sequencing project: providing services to taxonomists for standard genome sequencing and annotation.</title>
        <authorList>
            <consortium name="The Broad Institute Genomics Platform"/>
            <consortium name="The Broad Institute Genome Sequencing Center for Infectious Disease"/>
            <person name="Wu L."/>
            <person name="Ma J."/>
        </authorList>
    </citation>
    <scope>NUCLEOTIDE SEQUENCE [LARGE SCALE GENOMIC DNA]</scope>
    <source>
        <strain evidence="14">CGMCC 1.15790</strain>
    </source>
</reference>
<comment type="function">
    <text evidence="8 9">3'-5' exonuclease.</text>
</comment>
<dbReference type="SUPFAM" id="SSF52540">
    <property type="entry name" value="P-loop containing nucleoside triphosphate hydrolases"/>
    <property type="match status" value="1"/>
</dbReference>
<dbReference type="SUPFAM" id="SSF53098">
    <property type="entry name" value="Ribonuclease H-like"/>
    <property type="match status" value="1"/>
</dbReference>
<dbReference type="HAMAP" id="MF_02206">
    <property type="entry name" value="DinG_exonucl"/>
    <property type="match status" value="1"/>
</dbReference>
<dbReference type="InterPro" id="IPR006555">
    <property type="entry name" value="ATP-dep_Helicase_C"/>
</dbReference>
<accession>A0ABW0U4H2</accession>
<feature type="domain" description="Helicase C-terminal" evidence="12">
    <location>
        <begin position="741"/>
        <end position="918"/>
    </location>
</feature>
<dbReference type="Gene3D" id="3.30.420.10">
    <property type="entry name" value="Ribonuclease H-like superfamily/Ribonuclease H"/>
    <property type="match status" value="1"/>
</dbReference>
<dbReference type="GO" id="GO:0003678">
    <property type="term" value="F:DNA helicase activity"/>
    <property type="evidence" value="ECO:0007669"/>
    <property type="project" value="UniProtKB-EC"/>
</dbReference>
<dbReference type="InterPro" id="IPR001650">
    <property type="entry name" value="Helicase_C-like"/>
</dbReference>
<sequence>MHEKYVVIDTETTGNSPERGDRIIQIGLAVVENNNIVDTYATYLHPKREIPLFIQELTGITPTDVNDAPYFEEIAPILIDYLQDGYFVAHHVDFDLSFINWELQQAGYPSFHGPKIDTVECARMLYPTFDSYQLNRLATALHIKHDHPHQADSDAETTALLWLKLMKKIAQLPKPTVQMMLKILKYVQSDIDHLFKRSLRIDEEKIPAVSFQGLAIKPYLLQGKKRISKEKQMVEKEPFPSSVEHVLRTHWEKFEMRDGQEKIAQSVRDAFENNDHLCLEAPPGIGKTFAYLIPAIAFALRTNKQVLISTQTVALQEQLIEKDIPILKNAYPKSFEAVVLKGKSHYACLRKIKQLTSGTLDTYEEALGLLQVLVWILETDTGDIEELNIAGGKQNTLIEKLVCDETIFSRAANPWREGEYYFRMRQQANDAHLLIVNHALLFHELAKGQSFLLSVSHIVVDEAHHLEQVASQSFGDDVDYFQIKRLLNRFDIFKSKGYFSPLFFYEQEMVRHFSPGWYEKRKDHFMLLTYELDELFRTLHHFTLTEQMVERRQRKKTVTYRPTKEFTERWRNVIISLQRFLSLMETELDFWYSYVHVLEKAMNEDKKMTLLEDFFSFLQQIERTIDTLYSLLTQEEANYLYWLEVDVEAAENNCAISKRPIHVGDILANTFFQLTDSVVLMSSSFTIDRTFTYVKQLLGLEDFSPKTLSLPSPFSYDEQVRLYAPTDIGQIQGQEEIFIEDVSEFLFHLTSVVHGRILVLFTSFDMLQKTYGKMKMWEEESPCSFLVQGERKRGKEKLLKLFRQEAETMLLGTNTFMEGVDIPSVKAVVLVRLPFSSPNEPIMKAKLQEMKRKGQDPFQERSIPEAVLRFKQAFGRLIRTTSDKGVFIVLDRRMMEKSYGKYFIQSLPNVPIERQSLKETLQSIVDFFDQNND</sequence>
<keyword evidence="4 8" id="KW-0378">Hydrolase</keyword>
<evidence type="ECO:0000259" key="12">
    <source>
        <dbReference type="PROSITE" id="PS51194"/>
    </source>
</evidence>
<dbReference type="EC" id="3.1.-.-" evidence="8 9"/>
<dbReference type="PANTHER" id="PTHR11472:SF34">
    <property type="entry name" value="REGULATOR OF TELOMERE ELONGATION HELICASE 1"/>
    <property type="match status" value="1"/>
</dbReference>
<evidence type="ECO:0000256" key="6">
    <source>
        <dbReference type="ARBA" id="ARBA00022840"/>
    </source>
</evidence>
<dbReference type="InterPro" id="IPR006054">
    <property type="entry name" value="DnaQ"/>
</dbReference>
<feature type="binding site" evidence="8">
    <location>
        <begin position="281"/>
        <end position="288"/>
    </location>
    <ligand>
        <name>ATP</name>
        <dbReference type="ChEBI" id="CHEBI:30616"/>
    </ligand>
</feature>
<keyword evidence="13" id="KW-0347">Helicase</keyword>